<gene>
    <name evidence="1" type="ORF">NM688_g2963</name>
</gene>
<reference evidence="1" key="1">
    <citation type="submission" date="2022-07" db="EMBL/GenBank/DDBJ databases">
        <title>Genome Sequence of Phlebia brevispora.</title>
        <authorList>
            <person name="Buettner E."/>
        </authorList>
    </citation>
    <scope>NUCLEOTIDE SEQUENCE</scope>
    <source>
        <strain evidence="1">MPL23</strain>
    </source>
</reference>
<proteinExistence type="predicted"/>
<name>A0ACC1T7A6_9APHY</name>
<protein>
    <submittedName>
        <fullName evidence="1">Uncharacterized protein</fullName>
    </submittedName>
</protein>
<comment type="caution">
    <text evidence="1">The sequence shown here is derived from an EMBL/GenBank/DDBJ whole genome shotgun (WGS) entry which is preliminary data.</text>
</comment>
<accession>A0ACC1T7A6</accession>
<organism evidence="1 2">
    <name type="scientific">Phlebia brevispora</name>
    <dbReference type="NCBI Taxonomy" id="194682"/>
    <lineage>
        <taxon>Eukaryota</taxon>
        <taxon>Fungi</taxon>
        <taxon>Dikarya</taxon>
        <taxon>Basidiomycota</taxon>
        <taxon>Agaricomycotina</taxon>
        <taxon>Agaricomycetes</taxon>
        <taxon>Polyporales</taxon>
        <taxon>Meruliaceae</taxon>
        <taxon>Phlebia</taxon>
    </lineage>
</organism>
<evidence type="ECO:0000313" key="2">
    <source>
        <dbReference type="Proteomes" id="UP001148662"/>
    </source>
</evidence>
<keyword evidence="2" id="KW-1185">Reference proteome</keyword>
<evidence type="ECO:0000313" key="1">
    <source>
        <dbReference type="EMBL" id="KAJ3554713.1"/>
    </source>
</evidence>
<dbReference type="Proteomes" id="UP001148662">
    <property type="component" value="Unassembled WGS sequence"/>
</dbReference>
<sequence length="479" mass="50343">MAFSTFGGAKPAATGSIFGQPASTPASQPQTSIFGNANASSNAPKPAFGTFGGQNQPAQGTSLFGGQASQQPAQGTSLFGNTLGQPQQQNQGSIFGQTQPAQQSAGTGLFGQSSTGTQQQGQQTSLFGTTSTQNQPAQSTSLFGNTANQPGQTSLFGNTTSQPQQQNQPGLFGGAFGSGAGTGNAALGQSNLGAFGASTAQGALQKQPTLGGFGGASTGLFGKQPSTQPFGAPSMAQSMAAPPFTKSTKFNDLPDEIKKVFEQIDTHIQGRIQISNDLKRRKLGEEATKGQELIKSVHKVAVGGCSVPLLLTCGKDLVNAITVLQSDVHHTRDLKGKVDQCVQDTIIATRIVDGFRNPQQHGMHLKTHASFPLEFFQRVTEEMRDRLRWYKATQIERKLASAAAQSQYTPHSITSTLEAQHATFITLAAKTAAVDAEIQKIKALYTQLWRAKTGSMRDPFNDLDRGTGGDFGLESLSGK</sequence>
<dbReference type="EMBL" id="JANHOG010000403">
    <property type="protein sequence ID" value="KAJ3554713.1"/>
    <property type="molecule type" value="Genomic_DNA"/>
</dbReference>